<dbReference type="Pfam" id="PF02424">
    <property type="entry name" value="ApbE"/>
    <property type="match status" value="1"/>
</dbReference>
<dbReference type="RefSeq" id="WP_071456437.1">
    <property type="nucleotide sequence ID" value="NZ_CABJEN010000003.1"/>
</dbReference>
<comment type="similarity">
    <text evidence="10">Belongs to the ApbE family.</text>
</comment>
<dbReference type="InterPro" id="IPR024932">
    <property type="entry name" value="ApbE"/>
</dbReference>
<comment type="catalytic activity">
    <reaction evidence="9 10">
        <text>L-threonyl-[protein] + FAD = FMN-L-threonyl-[protein] + AMP + H(+)</text>
        <dbReference type="Rhea" id="RHEA:36847"/>
        <dbReference type="Rhea" id="RHEA-COMP:11060"/>
        <dbReference type="Rhea" id="RHEA-COMP:11061"/>
        <dbReference type="ChEBI" id="CHEBI:15378"/>
        <dbReference type="ChEBI" id="CHEBI:30013"/>
        <dbReference type="ChEBI" id="CHEBI:57692"/>
        <dbReference type="ChEBI" id="CHEBI:74257"/>
        <dbReference type="ChEBI" id="CHEBI:456215"/>
        <dbReference type="EC" id="2.7.1.180"/>
    </reaction>
</comment>
<evidence type="ECO:0000313" key="12">
    <source>
        <dbReference type="EMBL" id="APB30862.1"/>
    </source>
</evidence>
<name>A0A1J0A4L4_9ENTE</name>
<keyword evidence="7 10" id="KW-0460">Magnesium</keyword>
<dbReference type="PANTHER" id="PTHR30040">
    <property type="entry name" value="THIAMINE BIOSYNTHESIS LIPOPROTEIN APBE"/>
    <property type="match status" value="1"/>
</dbReference>
<dbReference type="SUPFAM" id="SSF143631">
    <property type="entry name" value="ApbE-like"/>
    <property type="match status" value="1"/>
</dbReference>
<organism evidence="12 13">
    <name type="scientific">Vagococcus teuberi</name>
    <dbReference type="NCBI Taxonomy" id="519472"/>
    <lineage>
        <taxon>Bacteria</taxon>
        <taxon>Bacillati</taxon>
        <taxon>Bacillota</taxon>
        <taxon>Bacilli</taxon>
        <taxon>Lactobacillales</taxon>
        <taxon>Enterococcaceae</taxon>
        <taxon>Vagococcus</taxon>
    </lineage>
</organism>
<evidence type="ECO:0000256" key="6">
    <source>
        <dbReference type="ARBA" id="ARBA00022827"/>
    </source>
</evidence>
<feature type="binding site" evidence="11">
    <location>
        <position position="148"/>
    </location>
    <ligand>
        <name>Mg(2+)</name>
        <dbReference type="ChEBI" id="CHEBI:18420"/>
    </ligand>
</feature>
<keyword evidence="3 10" id="KW-0285">Flavoprotein</keyword>
<dbReference type="GO" id="GO:0016740">
    <property type="term" value="F:transferase activity"/>
    <property type="evidence" value="ECO:0007669"/>
    <property type="project" value="UniProtKB-UniRule"/>
</dbReference>
<gene>
    <name evidence="12" type="ORF">BHY08_02865</name>
</gene>
<dbReference type="Gene3D" id="3.10.520.10">
    <property type="entry name" value="ApbE-like domains"/>
    <property type="match status" value="1"/>
</dbReference>
<sequence length="309" mass="34696">MQNKVVKQLHLMGTVIDITVVGNKAEEVVEKTVRMLEYYEKMFSANDDTSELMKINFNAGKTDTMVSPELYNLISLGKYHSIQDDSFLNIAIGPLIKEWKIGFEGALVPSKEVIESLLRKTNPEKIILSPNTHSIYLEDKQMEIDLGALAKGFIADKVVEYYKQQDITSAILNLGGNVVVYGESHHPDGYFRVGIQHPTEPRSHCLVTIQAKNESIVTSGIYERTLTVGKTIYHHIINPKTGYPIETDVASLTIISKRSVDGEIWTTRLFGKNTKDIISTVNQLDAIECVVIDKTNKVFTSEMIKTKLM</sequence>
<comment type="cofactor">
    <cofactor evidence="11">
        <name>Mg(2+)</name>
        <dbReference type="ChEBI" id="CHEBI:18420"/>
    </cofactor>
    <cofactor evidence="11">
        <name>Mn(2+)</name>
        <dbReference type="ChEBI" id="CHEBI:29035"/>
    </cofactor>
    <text evidence="11">Magnesium. Can also use manganese.</text>
</comment>
<dbReference type="PIRSF" id="PIRSF006268">
    <property type="entry name" value="ApbE"/>
    <property type="match status" value="1"/>
</dbReference>
<keyword evidence="13" id="KW-1185">Reference proteome</keyword>
<evidence type="ECO:0000256" key="11">
    <source>
        <dbReference type="PIRSR" id="PIRSR006268-2"/>
    </source>
</evidence>
<dbReference type="PANTHER" id="PTHR30040:SF2">
    <property type="entry name" value="FAD:PROTEIN FMN TRANSFERASE"/>
    <property type="match status" value="1"/>
</dbReference>
<proteinExistence type="inferred from homology"/>
<evidence type="ECO:0000313" key="13">
    <source>
        <dbReference type="Proteomes" id="UP000191200"/>
    </source>
</evidence>
<evidence type="ECO:0000256" key="9">
    <source>
        <dbReference type="ARBA" id="ARBA00048540"/>
    </source>
</evidence>
<evidence type="ECO:0000256" key="7">
    <source>
        <dbReference type="ARBA" id="ARBA00022842"/>
    </source>
</evidence>
<keyword evidence="6 10" id="KW-0274">FAD</keyword>
<dbReference type="EC" id="2.7.1.180" evidence="1 10"/>
<dbReference type="OrthoDB" id="9778595at2"/>
<evidence type="ECO:0000256" key="5">
    <source>
        <dbReference type="ARBA" id="ARBA00022723"/>
    </source>
</evidence>
<evidence type="ECO:0000256" key="4">
    <source>
        <dbReference type="ARBA" id="ARBA00022679"/>
    </source>
</evidence>
<evidence type="ECO:0000256" key="10">
    <source>
        <dbReference type="PIRNR" id="PIRNR006268"/>
    </source>
</evidence>
<keyword evidence="4 10" id="KW-0808">Transferase</keyword>
<dbReference type="EMBL" id="CP017267">
    <property type="protein sequence ID" value="APB30862.1"/>
    <property type="molecule type" value="Genomic_DNA"/>
</dbReference>
<evidence type="ECO:0000256" key="2">
    <source>
        <dbReference type="ARBA" id="ARBA00016337"/>
    </source>
</evidence>
<keyword evidence="5 10" id="KW-0479">Metal-binding</keyword>
<dbReference type="KEGG" id="vte:BHY08_02865"/>
<dbReference type="GO" id="GO:0046872">
    <property type="term" value="F:metal ion binding"/>
    <property type="evidence" value="ECO:0007669"/>
    <property type="project" value="UniProtKB-UniRule"/>
</dbReference>
<evidence type="ECO:0000256" key="8">
    <source>
        <dbReference type="ARBA" id="ARBA00031306"/>
    </source>
</evidence>
<reference evidence="12 13" key="1">
    <citation type="submission" date="2016-09" db="EMBL/GenBank/DDBJ databases">
        <title>Vagococcus teuberi sp. nov., isolated from the Malian artisanal sour milk fene.</title>
        <authorList>
            <person name="Wullschleger S."/>
            <person name="Seifert C."/>
            <person name="Baumgartner S."/>
            <person name="Lacroix C."/>
            <person name="Bonfoh B."/>
            <person name="Stevens M.J."/>
            <person name="Meile L."/>
        </authorList>
    </citation>
    <scope>NUCLEOTIDE SEQUENCE [LARGE SCALE GENOMIC DNA]</scope>
    <source>
        <strain evidence="12 13">DSM 21459</strain>
    </source>
</reference>
<dbReference type="AlphaFoldDB" id="A0A1J0A4L4"/>
<dbReference type="STRING" id="519472.BHY08_02865"/>
<feature type="binding site" evidence="11">
    <location>
        <position position="267"/>
    </location>
    <ligand>
        <name>Mg(2+)</name>
        <dbReference type="ChEBI" id="CHEBI:18420"/>
    </ligand>
</feature>
<evidence type="ECO:0000256" key="1">
    <source>
        <dbReference type="ARBA" id="ARBA00011955"/>
    </source>
</evidence>
<dbReference type="InterPro" id="IPR003374">
    <property type="entry name" value="ApbE-like_sf"/>
</dbReference>
<evidence type="ECO:0000256" key="3">
    <source>
        <dbReference type="ARBA" id="ARBA00022630"/>
    </source>
</evidence>
<accession>A0A1J0A4L4</accession>
<dbReference type="Proteomes" id="UP000191200">
    <property type="component" value="Chromosome"/>
</dbReference>
<protein>
    <recommendedName>
        <fullName evidence="2 10">FAD:protein FMN transferase</fullName>
        <ecNumber evidence="1 10">2.7.1.180</ecNumber>
    </recommendedName>
    <alternativeName>
        <fullName evidence="8 10">Flavin transferase</fullName>
    </alternativeName>
</protein>